<evidence type="ECO:0000313" key="1">
    <source>
        <dbReference type="EMBL" id="GAA0585898.1"/>
    </source>
</evidence>
<sequence>MLRYGYFHDLNNGPKLLVWGGPEAMARFYEALAQVAAGEGPQLFTDIPGCQPVDGTSVQFETVGEAEGIERDPVEPDLFHWRVDTETWCWFQEQVEKLMHCSPAHPGHQYLECVAGGDIVVMVSCCEYPDDFKP</sequence>
<dbReference type="RefSeq" id="WP_166937318.1">
    <property type="nucleotide sequence ID" value="NZ_BAAADD010000012.1"/>
</dbReference>
<organism evidence="1 2">
    <name type="scientific">Rhizomicrobium electricum</name>
    <dbReference type="NCBI Taxonomy" id="480070"/>
    <lineage>
        <taxon>Bacteria</taxon>
        <taxon>Pseudomonadati</taxon>
        <taxon>Pseudomonadota</taxon>
        <taxon>Alphaproteobacteria</taxon>
        <taxon>Micropepsales</taxon>
        <taxon>Micropepsaceae</taxon>
        <taxon>Rhizomicrobium</taxon>
    </lineage>
</organism>
<gene>
    <name evidence="1" type="ORF">GCM10008942_38610</name>
</gene>
<evidence type="ECO:0000313" key="2">
    <source>
        <dbReference type="Proteomes" id="UP001499951"/>
    </source>
</evidence>
<dbReference type="Proteomes" id="UP001499951">
    <property type="component" value="Unassembled WGS sequence"/>
</dbReference>
<accession>A0ABN1F9N5</accession>
<dbReference type="EMBL" id="BAAADD010000012">
    <property type="protein sequence ID" value="GAA0585898.1"/>
    <property type="molecule type" value="Genomic_DNA"/>
</dbReference>
<comment type="caution">
    <text evidence="1">The sequence shown here is derived from an EMBL/GenBank/DDBJ whole genome shotgun (WGS) entry which is preliminary data.</text>
</comment>
<protein>
    <submittedName>
        <fullName evidence="1">Uncharacterized protein</fullName>
    </submittedName>
</protein>
<reference evidence="1 2" key="1">
    <citation type="journal article" date="2019" name="Int. J. Syst. Evol. Microbiol.">
        <title>The Global Catalogue of Microorganisms (GCM) 10K type strain sequencing project: providing services to taxonomists for standard genome sequencing and annotation.</title>
        <authorList>
            <consortium name="The Broad Institute Genomics Platform"/>
            <consortium name="The Broad Institute Genome Sequencing Center for Infectious Disease"/>
            <person name="Wu L."/>
            <person name="Ma J."/>
        </authorList>
    </citation>
    <scope>NUCLEOTIDE SEQUENCE [LARGE SCALE GENOMIC DNA]</scope>
    <source>
        <strain evidence="1 2">JCM 15089</strain>
    </source>
</reference>
<proteinExistence type="predicted"/>
<name>A0ABN1F9N5_9PROT</name>
<keyword evidence="2" id="KW-1185">Reference proteome</keyword>